<dbReference type="InterPro" id="IPR001806">
    <property type="entry name" value="Small_GTPase"/>
</dbReference>
<reference evidence="3" key="1">
    <citation type="submission" date="2022-03" db="EMBL/GenBank/DDBJ databases">
        <title>Draft genome sequence of Aduncisulcus paluster, a free-living microaerophilic Fornicata.</title>
        <authorList>
            <person name="Yuyama I."/>
            <person name="Kume K."/>
            <person name="Tamura T."/>
            <person name="Inagaki Y."/>
            <person name="Hashimoto T."/>
        </authorList>
    </citation>
    <scope>NUCLEOTIDE SEQUENCE</scope>
    <source>
        <strain evidence="3">NY0171</strain>
    </source>
</reference>
<proteinExistence type="predicted"/>
<sequence length="219" mass="24483">MPISRKKIVIVGPTAVGKTSIIARYIVPSFDISGHEVTITPDFSQKTHTFGADQVKFSIVDTPGDPKHFSLASSVFHNCDFIIFVSSFDNALSVESMAPDHPKSWTKHILDSITDIDSIRCYYFINKEDLLTSYPPDLCVDKPQIARIFDEIKHRYPCFVQYHYVSALENPKEIGKIFEGIAKSVTQTHPESTPTEDTPILPNPDQTSVSPCCKCCDIV</sequence>
<comment type="caution">
    <text evidence="3">The sequence shown here is derived from an EMBL/GenBank/DDBJ whole genome shotgun (WGS) entry which is preliminary data.</text>
</comment>
<dbReference type="Gene3D" id="3.40.50.300">
    <property type="entry name" value="P-loop containing nucleotide triphosphate hydrolases"/>
    <property type="match status" value="1"/>
</dbReference>
<dbReference type="InterPro" id="IPR027417">
    <property type="entry name" value="P-loop_NTPase"/>
</dbReference>
<protein>
    <submittedName>
        <fullName evidence="3">Small GTPase like protein</fullName>
    </submittedName>
</protein>
<keyword evidence="2" id="KW-0342">GTP-binding</keyword>
<dbReference type="EMBL" id="BQXS01012387">
    <property type="protein sequence ID" value="GKT22277.1"/>
    <property type="molecule type" value="Genomic_DNA"/>
</dbReference>
<keyword evidence="1" id="KW-0547">Nucleotide-binding</keyword>
<dbReference type="PRINTS" id="PR00449">
    <property type="entry name" value="RASTRNSFRMNG"/>
</dbReference>
<keyword evidence="4" id="KW-1185">Reference proteome</keyword>
<dbReference type="SMART" id="SM00175">
    <property type="entry name" value="RAB"/>
    <property type="match status" value="1"/>
</dbReference>
<organism evidence="3 4">
    <name type="scientific">Aduncisulcus paluster</name>
    <dbReference type="NCBI Taxonomy" id="2918883"/>
    <lineage>
        <taxon>Eukaryota</taxon>
        <taxon>Metamonada</taxon>
        <taxon>Carpediemonas-like organisms</taxon>
        <taxon>Aduncisulcus</taxon>
    </lineage>
</organism>
<dbReference type="Proteomes" id="UP001057375">
    <property type="component" value="Unassembled WGS sequence"/>
</dbReference>
<evidence type="ECO:0000313" key="3">
    <source>
        <dbReference type="EMBL" id="GKT22277.1"/>
    </source>
</evidence>
<dbReference type="SUPFAM" id="SSF52540">
    <property type="entry name" value="P-loop containing nucleoside triphosphate hydrolases"/>
    <property type="match status" value="1"/>
</dbReference>
<gene>
    <name evidence="3" type="ORF">ADUPG1_012089</name>
</gene>
<dbReference type="PANTHER" id="PTHR24073">
    <property type="entry name" value="DRAB5-RELATED"/>
    <property type="match status" value="1"/>
</dbReference>
<accession>A0ABQ5JYC0</accession>
<evidence type="ECO:0000256" key="2">
    <source>
        <dbReference type="ARBA" id="ARBA00023134"/>
    </source>
</evidence>
<evidence type="ECO:0000313" key="4">
    <source>
        <dbReference type="Proteomes" id="UP001057375"/>
    </source>
</evidence>
<dbReference type="PROSITE" id="PS51419">
    <property type="entry name" value="RAB"/>
    <property type="match status" value="1"/>
</dbReference>
<dbReference type="Pfam" id="PF00071">
    <property type="entry name" value="Ras"/>
    <property type="match status" value="1"/>
</dbReference>
<evidence type="ECO:0000256" key="1">
    <source>
        <dbReference type="ARBA" id="ARBA00022741"/>
    </source>
</evidence>
<name>A0ABQ5JYC0_9EUKA</name>